<keyword evidence="4" id="KW-1185">Reference proteome</keyword>
<dbReference type="HOGENOM" id="CLU_899415_0_0_11"/>
<dbReference type="RefSeq" id="WP_011606655.1">
    <property type="nucleotide sequence ID" value="NC_008278.1"/>
</dbReference>
<dbReference type="AlphaFoldDB" id="Q0REA6"/>
<dbReference type="Pfam" id="PF21321">
    <property type="entry name" value="HTH_66"/>
    <property type="match status" value="1"/>
</dbReference>
<feature type="domain" description="Putative antitoxin VapB45-like DNA-binding HTH" evidence="2">
    <location>
        <begin position="15"/>
        <end position="90"/>
    </location>
</feature>
<gene>
    <name evidence="3" type="ordered locus">FRAAL5571</name>
</gene>
<protein>
    <recommendedName>
        <fullName evidence="2">Putative antitoxin VapB45-like DNA-binding HTH domain-containing protein</fullName>
    </recommendedName>
</protein>
<dbReference type="Proteomes" id="UP000000657">
    <property type="component" value="Chromosome"/>
</dbReference>
<organism evidence="3 4">
    <name type="scientific">Frankia alni (strain DSM 45986 / CECT 9034 / ACN14a)</name>
    <dbReference type="NCBI Taxonomy" id="326424"/>
    <lineage>
        <taxon>Bacteria</taxon>
        <taxon>Bacillati</taxon>
        <taxon>Actinomycetota</taxon>
        <taxon>Actinomycetes</taxon>
        <taxon>Frankiales</taxon>
        <taxon>Frankiaceae</taxon>
        <taxon>Frankia</taxon>
    </lineage>
</organism>
<accession>Q0REA6</accession>
<dbReference type="EMBL" id="CT573213">
    <property type="protein sequence ID" value="CAJ64204.1"/>
    <property type="molecule type" value="Genomic_DNA"/>
</dbReference>
<feature type="region of interest" description="Disordered" evidence="1">
    <location>
        <begin position="147"/>
        <end position="195"/>
    </location>
</feature>
<reference evidence="3 4" key="1">
    <citation type="journal article" date="2007" name="Genome Res.">
        <title>Genome characteristics of facultatively symbiotic Frankia sp. strains reflect host range and host plant biogeography.</title>
        <authorList>
            <person name="Normand P."/>
            <person name="Lapierre P."/>
            <person name="Tisa L.S."/>
            <person name="Gogarten J.P."/>
            <person name="Alloisio N."/>
            <person name="Bagnarol E."/>
            <person name="Bassi C.A."/>
            <person name="Berry A.M."/>
            <person name="Bickhart D.M."/>
            <person name="Choisne N."/>
            <person name="Couloux A."/>
            <person name="Cournoyer B."/>
            <person name="Cruveiller S."/>
            <person name="Daubin V."/>
            <person name="Demange N."/>
            <person name="Francino M.P."/>
            <person name="Goltsman E."/>
            <person name="Huang Y."/>
            <person name="Kopp O.R."/>
            <person name="Labarre L."/>
            <person name="Lapidus A."/>
            <person name="Lavire C."/>
            <person name="Marechal J."/>
            <person name="Martinez M."/>
            <person name="Mastronunzio J.E."/>
            <person name="Mullin B.C."/>
            <person name="Niemann J."/>
            <person name="Pujic P."/>
            <person name="Rawnsley T."/>
            <person name="Rouy Z."/>
            <person name="Schenowitz C."/>
            <person name="Sellstedt A."/>
            <person name="Tavares F."/>
            <person name="Tomkins J.P."/>
            <person name="Vallenet D."/>
            <person name="Valverde C."/>
            <person name="Wall L.G."/>
            <person name="Wang Y."/>
            <person name="Medigue C."/>
            <person name="Benson D.R."/>
        </authorList>
    </citation>
    <scope>NUCLEOTIDE SEQUENCE [LARGE SCALE GENOMIC DNA]</scope>
    <source>
        <strain evidence="4">DSM 45986 / CECT 9034 / ACN14a</strain>
    </source>
</reference>
<proteinExistence type="predicted"/>
<sequence length="309" mass="32224">MSSDVVLDARFTHAVYTRAQAARHVGLDPDDLRRTAMWTVARARVGNQIGTARNNPPPIVTSLRRPSPPEPRIPFIGLAEAVVYAAVRQGTALPPILAHGALTTVRKSLGGAHPLATRAFVTDALAVLRTYAQHEDAAPEIVQAVTAPAPSTPPTPSSPPTPSIPPTPSTPPTAPNPPTAPASPSARDLPASPAALPADGSEFALLVARVAAHVDYGEDGYIRRIRLPGHATADVIVDSGISGGRPFFARGGPAADVETIVRQYQGGVPIGELADRHGVPSAEIAELADLTWPDPETPSIAPPPDDHPR</sequence>
<dbReference type="KEGG" id="fal:FRAAL5571"/>
<dbReference type="InterPro" id="IPR048708">
    <property type="entry name" value="VapB45-like_HTH"/>
</dbReference>
<feature type="compositionally biased region" description="Low complexity" evidence="1">
    <location>
        <begin position="182"/>
        <end position="195"/>
    </location>
</feature>
<name>Q0REA6_FRAAA</name>
<evidence type="ECO:0000313" key="4">
    <source>
        <dbReference type="Proteomes" id="UP000000657"/>
    </source>
</evidence>
<feature type="compositionally biased region" description="Pro residues" evidence="1">
    <location>
        <begin position="150"/>
        <end position="181"/>
    </location>
</feature>
<evidence type="ECO:0000256" key="1">
    <source>
        <dbReference type="SAM" id="MobiDB-lite"/>
    </source>
</evidence>
<dbReference type="STRING" id="326424.FRAAL5571"/>
<evidence type="ECO:0000259" key="2">
    <source>
        <dbReference type="Pfam" id="PF21321"/>
    </source>
</evidence>
<dbReference type="OrthoDB" id="5140481at2"/>
<evidence type="ECO:0000313" key="3">
    <source>
        <dbReference type="EMBL" id="CAJ64204.1"/>
    </source>
</evidence>